<dbReference type="Proteomes" id="UP000176774">
    <property type="component" value="Unassembled WGS sequence"/>
</dbReference>
<dbReference type="Gene3D" id="6.10.250.3150">
    <property type="match status" value="1"/>
</dbReference>
<organism evidence="1 2">
    <name type="scientific">Candidatus Staskawiczbacteria bacterium RIFCSPLOWO2_01_FULL_38_12b</name>
    <dbReference type="NCBI Taxonomy" id="1802214"/>
    <lineage>
        <taxon>Bacteria</taxon>
        <taxon>Candidatus Staskawicziibacteriota</taxon>
    </lineage>
</organism>
<sequence length="463" mass="50856">MSFQNLKKILFLSLVLFAVPFFVMGEDLAVMCQQISSTDTSCQDLSSADCRALLEKCAAYYDDQSSKIAEDITKTKQQKNTLQTQISTLKKKITGLEYQISQGTLMVKDLNLQIGDTQISINKTTTKIGNSQNQISQILRSIYREDQKSSVQILLEGNLTDFFSNMAYLESLNARVSDLLESTKDLEFYLESQKEKMDTERGSLQKTIKIQNLQKQENEQNKNKQASYLKLTEAQYQQQVKEKQVADKNATAIKARIFDLIGVSAAPTFGQAVEIAKYVSSITGVRPAFLLAILTQESNLGKNVGQCYLTDFANGNGISLKGVAKQRVMSPKSIPSFISLTESLGMESKKTAVSCWVPMYSGGAPYGWGGAMGPAQFIASTWNLYTEKVSNITGASANPWNIKDAFLASGLLLMDGGAKTNESAAAAKYYCGGNYGRSECRSYANSVLRYAGQYEADIKAIGG</sequence>
<evidence type="ECO:0000313" key="1">
    <source>
        <dbReference type="EMBL" id="OGZ71940.1"/>
    </source>
</evidence>
<dbReference type="AlphaFoldDB" id="A0A1G2IBW6"/>
<evidence type="ECO:0000313" key="2">
    <source>
        <dbReference type="Proteomes" id="UP000176774"/>
    </source>
</evidence>
<dbReference type="InterPro" id="IPR023346">
    <property type="entry name" value="Lysozyme-like_dom_sf"/>
</dbReference>
<proteinExistence type="predicted"/>
<dbReference type="SUPFAM" id="SSF53955">
    <property type="entry name" value="Lysozyme-like"/>
    <property type="match status" value="1"/>
</dbReference>
<gene>
    <name evidence="1" type="ORF">A2908_02570</name>
</gene>
<dbReference type="Gene3D" id="1.10.530.10">
    <property type="match status" value="1"/>
</dbReference>
<accession>A0A1G2IBW6</accession>
<evidence type="ECO:0008006" key="3">
    <source>
        <dbReference type="Google" id="ProtNLM"/>
    </source>
</evidence>
<reference evidence="1 2" key="1">
    <citation type="journal article" date="2016" name="Nat. Commun.">
        <title>Thousands of microbial genomes shed light on interconnected biogeochemical processes in an aquifer system.</title>
        <authorList>
            <person name="Anantharaman K."/>
            <person name="Brown C.T."/>
            <person name="Hug L.A."/>
            <person name="Sharon I."/>
            <person name="Castelle C.J."/>
            <person name="Probst A.J."/>
            <person name="Thomas B.C."/>
            <person name="Singh A."/>
            <person name="Wilkins M.J."/>
            <person name="Karaoz U."/>
            <person name="Brodie E.L."/>
            <person name="Williams K.H."/>
            <person name="Hubbard S.S."/>
            <person name="Banfield J.F."/>
        </authorList>
    </citation>
    <scope>NUCLEOTIDE SEQUENCE [LARGE SCALE GENOMIC DNA]</scope>
</reference>
<comment type="caution">
    <text evidence="1">The sequence shown here is derived from an EMBL/GenBank/DDBJ whole genome shotgun (WGS) entry which is preliminary data.</text>
</comment>
<name>A0A1G2IBW6_9BACT</name>
<dbReference type="EMBL" id="MHPA01000032">
    <property type="protein sequence ID" value="OGZ71940.1"/>
    <property type="molecule type" value="Genomic_DNA"/>
</dbReference>
<dbReference type="STRING" id="1802214.A2908_02570"/>
<protein>
    <recommendedName>
        <fullName evidence="3">Transglycosylase SLT domain-containing protein</fullName>
    </recommendedName>
</protein>